<feature type="transmembrane region" description="Helical" evidence="1">
    <location>
        <begin position="45"/>
        <end position="66"/>
    </location>
</feature>
<name>A0ABV2BW22_9GAMM</name>
<comment type="caution">
    <text evidence="2">The sequence shown here is derived from an EMBL/GenBank/DDBJ whole genome shotgun (WGS) entry which is preliminary data.</text>
</comment>
<dbReference type="RefSeq" id="WP_353896705.1">
    <property type="nucleotide sequence ID" value="NZ_JBEVCJ010000017.1"/>
</dbReference>
<evidence type="ECO:0008006" key="4">
    <source>
        <dbReference type="Google" id="ProtNLM"/>
    </source>
</evidence>
<organism evidence="2 3">
    <name type="scientific">Aliikangiella maris</name>
    <dbReference type="NCBI Taxonomy" id="3162458"/>
    <lineage>
        <taxon>Bacteria</taxon>
        <taxon>Pseudomonadati</taxon>
        <taxon>Pseudomonadota</taxon>
        <taxon>Gammaproteobacteria</taxon>
        <taxon>Oceanospirillales</taxon>
        <taxon>Pleioneaceae</taxon>
        <taxon>Aliikangiella</taxon>
    </lineage>
</organism>
<keyword evidence="1" id="KW-0812">Transmembrane</keyword>
<evidence type="ECO:0000313" key="2">
    <source>
        <dbReference type="EMBL" id="MET1256120.1"/>
    </source>
</evidence>
<accession>A0ABV2BW22</accession>
<protein>
    <recommendedName>
        <fullName evidence="4">Group-specific protein</fullName>
    </recommendedName>
</protein>
<dbReference type="Proteomes" id="UP001548189">
    <property type="component" value="Unassembled WGS sequence"/>
</dbReference>
<proteinExistence type="predicted"/>
<gene>
    <name evidence="2" type="ORF">ABVT43_13350</name>
</gene>
<feature type="transmembrane region" description="Helical" evidence="1">
    <location>
        <begin position="12"/>
        <end position="33"/>
    </location>
</feature>
<evidence type="ECO:0000313" key="3">
    <source>
        <dbReference type="Proteomes" id="UP001548189"/>
    </source>
</evidence>
<evidence type="ECO:0000256" key="1">
    <source>
        <dbReference type="SAM" id="Phobius"/>
    </source>
</evidence>
<reference evidence="2 3" key="1">
    <citation type="submission" date="2024-06" db="EMBL/GenBank/DDBJ databases">
        <authorList>
            <person name="Li F."/>
        </authorList>
    </citation>
    <scope>NUCLEOTIDE SEQUENCE [LARGE SCALE GENOMIC DNA]</scope>
    <source>
        <strain evidence="2 3">GXAS 311</strain>
    </source>
</reference>
<keyword evidence="1" id="KW-1133">Transmembrane helix</keyword>
<keyword evidence="3" id="KW-1185">Reference proteome</keyword>
<sequence>MRSINLKFKKIPKLALCFYFVGFLILIVAMILLRNPPQYLSSTTLQQLFIGGALIVTLGSVINTFYQFKSKEKNKE</sequence>
<keyword evidence="1" id="KW-0472">Membrane</keyword>
<dbReference type="EMBL" id="JBEVCJ010000017">
    <property type="protein sequence ID" value="MET1256120.1"/>
    <property type="molecule type" value="Genomic_DNA"/>
</dbReference>